<comment type="caution">
    <text evidence="1">The sequence shown here is derived from an EMBL/GenBank/DDBJ whole genome shotgun (WGS) entry which is preliminary data.</text>
</comment>
<reference evidence="1 2" key="1">
    <citation type="submission" date="2019-01" db="EMBL/GenBank/DDBJ databases">
        <title>Intercellular communication is required for trap formation in the nematode-trapping fungus Duddingtonia flagrans.</title>
        <authorList>
            <person name="Youssar L."/>
            <person name="Wernet V."/>
            <person name="Hensel N."/>
            <person name="Hildebrandt H.-G."/>
            <person name="Fischer R."/>
        </authorList>
    </citation>
    <scope>NUCLEOTIDE SEQUENCE [LARGE SCALE GENOMIC DNA]</scope>
    <source>
        <strain evidence="1 2">CBS H-5679</strain>
    </source>
</reference>
<keyword evidence="2" id="KW-1185">Reference proteome</keyword>
<dbReference type="EMBL" id="SAEB01000009">
    <property type="protein sequence ID" value="RVD82731.1"/>
    <property type="molecule type" value="Genomic_DNA"/>
</dbReference>
<gene>
    <name evidence="1" type="ORF">DFL_007146</name>
</gene>
<proteinExistence type="predicted"/>
<accession>A0A436ZUT8</accession>
<evidence type="ECO:0000313" key="1">
    <source>
        <dbReference type="EMBL" id="RVD82731.1"/>
    </source>
</evidence>
<name>A0A436ZUT8_ARTFL</name>
<dbReference type="RefSeq" id="XP_067488275.1">
    <property type="nucleotide sequence ID" value="XM_067636683.1"/>
</dbReference>
<dbReference type="GeneID" id="93589457"/>
<dbReference type="AlphaFoldDB" id="A0A436ZUT8"/>
<organism evidence="1 2">
    <name type="scientific">Arthrobotrys flagrans</name>
    <name type="common">Nematode-trapping fungus</name>
    <name type="synonym">Trichothecium flagrans</name>
    <dbReference type="NCBI Taxonomy" id="97331"/>
    <lineage>
        <taxon>Eukaryota</taxon>
        <taxon>Fungi</taxon>
        <taxon>Dikarya</taxon>
        <taxon>Ascomycota</taxon>
        <taxon>Pezizomycotina</taxon>
        <taxon>Orbiliomycetes</taxon>
        <taxon>Orbiliales</taxon>
        <taxon>Orbiliaceae</taxon>
        <taxon>Arthrobotrys</taxon>
    </lineage>
</organism>
<dbReference type="Proteomes" id="UP000283090">
    <property type="component" value="Unassembled WGS sequence"/>
</dbReference>
<sequence length="187" mass="21246">MSNPHPHTTTYTPKTFLLVGNNYLEWSIHMERCIERFQWKYMLSKPYDAASFNDGGISGHKKRIDPYVLWKDIKNVWLPSATIVQYADKINNLKNGHAGAIEYAEARMYWGNYKEAGGKGIGEEEMVEHVLAGITGRNYEVMVGRLEDGGKEVDLNHVSKVLVKTEADIQARAMAKHERHALPQIST</sequence>
<evidence type="ECO:0000313" key="2">
    <source>
        <dbReference type="Proteomes" id="UP000283090"/>
    </source>
</evidence>
<dbReference type="VEuPathDB" id="FungiDB:DFL_007146"/>
<protein>
    <submittedName>
        <fullName evidence="1">Uncharacterized protein</fullName>
    </submittedName>
</protein>